<dbReference type="AlphaFoldDB" id="A0A1L4DGI8"/>
<evidence type="ECO:0000313" key="1">
    <source>
        <dbReference type="EMBL" id="APJ09307.1"/>
    </source>
</evidence>
<accession>A0A1L4DGI8</accession>
<dbReference type="OMA" id="SVEKYFH"/>
<dbReference type="EMBL" id="CP018268">
    <property type="protein sequence ID" value="APJ09307.1"/>
    <property type="molecule type" value="Genomic_DNA"/>
</dbReference>
<geneLocation type="plasmid" evidence="1">
    <name>unnamed</name>
</geneLocation>
<sequence length="64" mass="7820">MGYTTISVEKYFHIDYLFIFDHFMRGKQGLYKFFNKRIYTSPELFIKIFATNLVKIVFDIFSYL</sequence>
<name>A0A1L4DGI8_BORAF</name>
<protein>
    <submittedName>
        <fullName evidence="1">Uncharacterized protein</fullName>
    </submittedName>
</protein>
<organism evidence="1">
    <name type="scientific">Borreliella afzelii</name>
    <name type="common">Borrelia afzelii</name>
    <dbReference type="NCBI Taxonomy" id="29518"/>
    <lineage>
        <taxon>Bacteria</taxon>
        <taxon>Pseudomonadati</taxon>
        <taxon>Spirochaetota</taxon>
        <taxon>Spirochaetia</taxon>
        <taxon>Spirochaetales</taxon>
        <taxon>Borreliaceae</taxon>
        <taxon>Borreliella</taxon>
    </lineage>
</organism>
<keyword evidence="1" id="KW-0614">Plasmid</keyword>
<gene>
    <name evidence="1" type="ORF">BLA32_05410</name>
</gene>
<reference evidence="1" key="1">
    <citation type="submission" date="2016-11" db="EMBL/GenBank/DDBJ databases">
        <title>Borrelia afzelii Genome sequencing and assembly.</title>
        <authorList>
            <person name="Bontemps-Gallo S."/>
        </authorList>
    </citation>
    <scope>NUCLEOTIDE SEQUENCE</scope>
    <source>
        <strain evidence="1">BO23</strain>
        <plasmid evidence="1">unnamed</plasmid>
    </source>
</reference>
<proteinExistence type="predicted"/>